<feature type="compositionally biased region" description="Basic and acidic residues" evidence="1">
    <location>
        <begin position="14"/>
        <end position="28"/>
    </location>
</feature>
<feature type="non-terminal residue" evidence="2">
    <location>
        <position position="1"/>
    </location>
</feature>
<evidence type="ECO:0000256" key="1">
    <source>
        <dbReference type="SAM" id="MobiDB-lite"/>
    </source>
</evidence>
<name>A0A0F8Y259_9ZZZZ</name>
<comment type="caution">
    <text evidence="2">The sequence shown here is derived from an EMBL/GenBank/DDBJ whole genome shotgun (WGS) entry which is preliminary data.</text>
</comment>
<reference evidence="2" key="1">
    <citation type="journal article" date="2015" name="Nature">
        <title>Complex archaea that bridge the gap between prokaryotes and eukaryotes.</title>
        <authorList>
            <person name="Spang A."/>
            <person name="Saw J.H."/>
            <person name="Jorgensen S.L."/>
            <person name="Zaremba-Niedzwiedzka K."/>
            <person name="Martijn J."/>
            <person name="Lind A.E."/>
            <person name="van Eijk R."/>
            <person name="Schleper C."/>
            <person name="Guy L."/>
            <person name="Ettema T.J."/>
        </authorList>
    </citation>
    <scope>NUCLEOTIDE SEQUENCE</scope>
</reference>
<accession>A0A0F8Y259</accession>
<gene>
    <name evidence="2" type="ORF">LCGC14_1859520</name>
</gene>
<organism evidence="2">
    <name type="scientific">marine sediment metagenome</name>
    <dbReference type="NCBI Taxonomy" id="412755"/>
    <lineage>
        <taxon>unclassified sequences</taxon>
        <taxon>metagenomes</taxon>
        <taxon>ecological metagenomes</taxon>
    </lineage>
</organism>
<dbReference type="AlphaFoldDB" id="A0A0F8Y259"/>
<feature type="compositionally biased region" description="Polar residues" evidence="1">
    <location>
        <begin position="1"/>
        <end position="13"/>
    </location>
</feature>
<feature type="region of interest" description="Disordered" evidence="1">
    <location>
        <begin position="1"/>
        <end position="28"/>
    </location>
</feature>
<feature type="compositionally biased region" description="Polar residues" evidence="1">
    <location>
        <begin position="106"/>
        <end position="116"/>
    </location>
</feature>
<sequence>QRTPEQSRFQTIDTFHHDGNKNSERGEAYECGSDEYPVAHTQHSSDKANGVVGQKWIESGNNHRPRAVIVQKDLHLLFGFLPDNLSYDGISKIAANQVADRRGSIDGSQNNETSPNRPVYQYPADH</sequence>
<dbReference type="EMBL" id="LAZR01070328">
    <property type="protein sequence ID" value="KKK42411.1"/>
    <property type="molecule type" value="Genomic_DNA"/>
</dbReference>
<feature type="region of interest" description="Disordered" evidence="1">
    <location>
        <begin position="101"/>
        <end position="126"/>
    </location>
</feature>
<protein>
    <submittedName>
        <fullName evidence="2">Uncharacterized protein</fullName>
    </submittedName>
</protein>
<proteinExistence type="predicted"/>
<evidence type="ECO:0000313" key="2">
    <source>
        <dbReference type="EMBL" id="KKK42411.1"/>
    </source>
</evidence>